<feature type="region of interest" description="Disordered" evidence="4">
    <location>
        <begin position="137"/>
        <end position="161"/>
    </location>
</feature>
<dbReference type="InterPro" id="IPR002577">
    <property type="entry name" value="HTH_HxlR"/>
</dbReference>
<evidence type="ECO:0000256" key="4">
    <source>
        <dbReference type="SAM" id="MobiDB-lite"/>
    </source>
</evidence>
<keyword evidence="1" id="KW-0805">Transcription regulation</keyword>
<feature type="domain" description="HTH hxlR-type" evidence="5">
    <location>
        <begin position="24"/>
        <end position="122"/>
    </location>
</feature>
<evidence type="ECO:0000313" key="6">
    <source>
        <dbReference type="EMBL" id="MCK0198293.1"/>
    </source>
</evidence>
<evidence type="ECO:0000256" key="3">
    <source>
        <dbReference type="ARBA" id="ARBA00023163"/>
    </source>
</evidence>
<dbReference type="PANTHER" id="PTHR33204:SF39">
    <property type="entry name" value="TRANSCRIPTIONAL REGULATORY PROTEIN"/>
    <property type="match status" value="1"/>
</dbReference>
<dbReference type="RefSeq" id="WP_247030190.1">
    <property type="nucleotide sequence ID" value="NZ_JALKCH010000010.1"/>
</dbReference>
<sequence length="161" mass="17047">MPSANPAPIPAPSAPPDLGYSPDCPIRGILDRLGDKWSYLLVLHLSTGPKRFGALRRGIDDISQRMLTETLRNLQRDGLIARTVFPTTPPSVEYRLTLLGISLLEPMNGLVAWAARHSHAIAGARATYDAAATGSTSARAVPVPARRRGTAAMRSGAGSGP</sequence>
<keyword evidence="2" id="KW-0238">DNA-binding</keyword>
<dbReference type="SUPFAM" id="SSF46785">
    <property type="entry name" value="Winged helix' DNA-binding domain"/>
    <property type="match status" value="1"/>
</dbReference>
<evidence type="ECO:0000259" key="5">
    <source>
        <dbReference type="PROSITE" id="PS51118"/>
    </source>
</evidence>
<dbReference type="Gene3D" id="1.10.10.10">
    <property type="entry name" value="Winged helix-like DNA-binding domain superfamily/Winged helix DNA-binding domain"/>
    <property type="match status" value="1"/>
</dbReference>
<dbReference type="Pfam" id="PF01638">
    <property type="entry name" value="HxlR"/>
    <property type="match status" value="1"/>
</dbReference>
<evidence type="ECO:0000256" key="1">
    <source>
        <dbReference type="ARBA" id="ARBA00023015"/>
    </source>
</evidence>
<reference evidence="6 7" key="1">
    <citation type="submission" date="2022-04" db="EMBL/GenBank/DDBJ databases">
        <authorList>
            <person name="Grouzdev D.S."/>
            <person name="Pantiukh K.S."/>
            <person name="Krutkina M.S."/>
        </authorList>
    </citation>
    <scope>NUCLEOTIDE SEQUENCE [LARGE SCALE GENOMIC DNA]</scope>
    <source>
        <strain evidence="6 7">6x-1</strain>
    </source>
</reference>
<keyword evidence="3" id="KW-0804">Transcription</keyword>
<dbReference type="InterPro" id="IPR036388">
    <property type="entry name" value="WH-like_DNA-bd_sf"/>
</dbReference>
<dbReference type="Proteomes" id="UP001203284">
    <property type="component" value="Unassembled WGS sequence"/>
</dbReference>
<gene>
    <name evidence="6" type="ORF">MWN34_15370</name>
</gene>
<evidence type="ECO:0000313" key="7">
    <source>
        <dbReference type="Proteomes" id="UP001203284"/>
    </source>
</evidence>
<comment type="caution">
    <text evidence="6">The sequence shown here is derived from an EMBL/GenBank/DDBJ whole genome shotgun (WGS) entry which is preliminary data.</text>
</comment>
<proteinExistence type="predicted"/>
<dbReference type="PROSITE" id="PS51118">
    <property type="entry name" value="HTH_HXLR"/>
    <property type="match status" value="1"/>
</dbReference>
<evidence type="ECO:0000256" key="2">
    <source>
        <dbReference type="ARBA" id="ARBA00023125"/>
    </source>
</evidence>
<name>A0ABT0DE95_9HYPH</name>
<dbReference type="PANTHER" id="PTHR33204">
    <property type="entry name" value="TRANSCRIPTIONAL REGULATOR, MARR FAMILY"/>
    <property type="match status" value="1"/>
</dbReference>
<dbReference type="InterPro" id="IPR036390">
    <property type="entry name" value="WH_DNA-bd_sf"/>
</dbReference>
<organism evidence="6 7">
    <name type="scientific">Ancylobacter crimeensis</name>
    <dbReference type="NCBI Taxonomy" id="2579147"/>
    <lineage>
        <taxon>Bacteria</taxon>
        <taxon>Pseudomonadati</taxon>
        <taxon>Pseudomonadota</taxon>
        <taxon>Alphaproteobacteria</taxon>
        <taxon>Hyphomicrobiales</taxon>
        <taxon>Xanthobacteraceae</taxon>
        <taxon>Ancylobacter</taxon>
    </lineage>
</organism>
<dbReference type="EMBL" id="JALKCH010000010">
    <property type="protein sequence ID" value="MCK0198293.1"/>
    <property type="molecule type" value="Genomic_DNA"/>
</dbReference>
<protein>
    <submittedName>
        <fullName evidence="6">Helix-turn-helix transcriptional regulator</fullName>
    </submittedName>
</protein>
<keyword evidence="7" id="KW-1185">Reference proteome</keyword>
<accession>A0ABT0DE95</accession>